<protein>
    <submittedName>
        <fullName evidence="1">Carboxypeptidase-like regulatory domain-containing protein</fullName>
    </submittedName>
</protein>
<keyword evidence="1" id="KW-0378">Hydrolase</keyword>
<proteinExistence type="predicted"/>
<dbReference type="InterPro" id="IPR043741">
    <property type="entry name" value="DUF5686"/>
</dbReference>
<keyword evidence="2" id="KW-1185">Reference proteome</keyword>
<dbReference type="SUPFAM" id="SSF49464">
    <property type="entry name" value="Carboxypeptidase regulatory domain-like"/>
    <property type="match status" value="1"/>
</dbReference>
<name>A0A935C6A0_9BACT</name>
<gene>
    <name evidence="1" type="ORF">JKA74_04700</name>
</gene>
<evidence type="ECO:0000313" key="2">
    <source>
        <dbReference type="Proteomes" id="UP000611723"/>
    </source>
</evidence>
<dbReference type="InterPro" id="IPR008969">
    <property type="entry name" value="CarboxyPept-like_regulatory"/>
</dbReference>
<accession>A0A935C6A0</accession>
<comment type="caution">
    <text evidence="1">The sequence shown here is derived from an EMBL/GenBank/DDBJ whole genome shotgun (WGS) entry which is preliminary data.</text>
</comment>
<dbReference type="Pfam" id="PF13715">
    <property type="entry name" value="CarbopepD_reg_2"/>
    <property type="match status" value="1"/>
</dbReference>
<dbReference type="EMBL" id="JAEQBW010000001">
    <property type="protein sequence ID" value="MBK6264326.1"/>
    <property type="molecule type" value="Genomic_DNA"/>
</dbReference>
<dbReference type="Pfam" id="PF18939">
    <property type="entry name" value="DUF5686"/>
    <property type="match status" value="1"/>
</dbReference>
<dbReference type="Proteomes" id="UP000611723">
    <property type="component" value="Unassembled WGS sequence"/>
</dbReference>
<evidence type="ECO:0000313" key="1">
    <source>
        <dbReference type="EMBL" id="MBK6264326.1"/>
    </source>
</evidence>
<dbReference type="RefSeq" id="WP_201429990.1">
    <property type="nucleotide sequence ID" value="NZ_JAEQBW010000001.1"/>
</dbReference>
<dbReference type="GO" id="GO:0004180">
    <property type="term" value="F:carboxypeptidase activity"/>
    <property type="evidence" value="ECO:0007669"/>
    <property type="project" value="UniProtKB-KW"/>
</dbReference>
<reference evidence="1" key="1">
    <citation type="submission" date="2021-01" db="EMBL/GenBank/DDBJ databases">
        <title>Marivirga aurantiaca sp. nov., isolated from intertidal surface sediments.</title>
        <authorList>
            <person name="Zhang M."/>
        </authorList>
    </citation>
    <scope>NUCLEOTIDE SEQUENCE</scope>
    <source>
        <strain evidence="1">S37H4</strain>
    </source>
</reference>
<dbReference type="AlphaFoldDB" id="A0A935C6A0"/>
<sequence length="829" mass="95403">MRKIYFITFIHLIILLLSTRIYAQTEVYGYVKDANTQEVLPFVNVYFQGTQTGITTDIKGFFEIKTTKPVDTLVVSYIGYKSKKIDVPANKVTEIEVFLEQDIISLKEVLVRPGENPAFKVMRKAVEKKKDYSEKKLEAYEVESYTKIEAYIDKMTPTLENRKVIQKIVATVDSIAPLRNKKGQKMIPIFFSESISKLYLRNNPQLSKEEVINSNIKGILVGDNSIAQQFVGSAFQKYDFYDDWMELFGKQFVSPLANGWKLYYDYELTDSIEIEGNIYYQIEFEPKNKKNLAFIGKMLIEKGTYALKSINANITENTNINYLSGMQIDQEMVLFEDNNVLLPETVNVKLDVDPILGVYPGMYVQFNLSYQDYSFIDPKPKDFFDVPVKVLPKPILAEEEFWQQKRHVPLNEGNQQISSMIDDIRDIRMVKTYEDLLEFGLTGYFEWGKLDVGPYPYLYTYNDVEGSRIQIGGRTNDLLSNKWELDAYLGFGERDGEFKYKASLTHILSRAPWRTINYTHTYDLNQLGLKDVNPDDNPFFYASSRFGTLIKPYYNRTNQLNFKSDIRNGLSVETGIKTSDIHPDFDFGFYENSMDSTGFQSTFKTSELSVGIRYAKGEKFLIDGNRKLVVGRNSWPVLTLKYNAGIKGLLDGDFNYHQLTAGMSYFITYDGIGLGKLNMEAGRMFSTVPYPLLKVHTGNEGYFFSGAAFNLMNFYEFVSDSYVSMKYTHYFEGIILNNVPLLKKLNWRLVGITNVVYGGMSSENKKLAGEELGTENGFLTLNEKPYVELGYGIENIFKVIRVDFYHRLTYLDNPNISKFGVKINFQIIL</sequence>
<dbReference type="Gene3D" id="2.60.40.1120">
    <property type="entry name" value="Carboxypeptidase-like, regulatory domain"/>
    <property type="match status" value="1"/>
</dbReference>
<keyword evidence="1" id="KW-0121">Carboxypeptidase</keyword>
<organism evidence="1 2">
    <name type="scientific">Marivirga aurantiaca</name>
    <dbReference type="NCBI Taxonomy" id="2802615"/>
    <lineage>
        <taxon>Bacteria</taxon>
        <taxon>Pseudomonadati</taxon>
        <taxon>Bacteroidota</taxon>
        <taxon>Cytophagia</taxon>
        <taxon>Cytophagales</taxon>
        <taxon>Marivirgaceae</taxon>
        <taxon>Marivirga</taxon>
    </lineage>
</organism>
<keyword evidence="1" id="KW-0645">Protease</keyword>